<evidence type="ECO:0000313" key="1">
    <source>
        <dbReference type="EMBL" id="AFL72206.1"/>
    </source>
</evidence>
<dbReference type="EMBL" id="CP003154">
    <property type="protein sequence ID" value="AFL72206.1"/>
    <property type="molecule type" value="Genomic_DNA"/>
</dbReference>
<protein>
    <submittedName>
        <fullName evidence="1">Uncharacterized protein</fullName>
    </submittedName>
</protein>
<dbReference type="KEGG" id="tvi:Thivi_0130"/>
<dbReference type="AlphaFoldDB" id="I3Y5D8"/>
<proteinExistence type="predicted"/>
<evidence type="ECO:0000313" key="2">
    <source>
        <dbReference type="Proteomes" id="UP000006062"/>
    </source>
</evidence>
<dbReference type="Proteomes" id="UP000006062">
    <property type="component" value="Chromosome"/>
</dbReference>
<dbReference type="HOGENOM" id="CLU_618111_0_0_6"/>
<sequence>MRNTVQLITQWTNIATVTEEVIAPILTAYVAWILQHARRHQIERLYFVSRDGQILQLIASVLRRDGDPECRYLYGSRQAWFLPSVRNLDEESLKWAWMKGLSRSGRDILRRLEIDEEPVLSILAHEGFDEASLARQLDENELERIKALIRKEPIASLLLRKAETRRMLLLEYLRQEDCLDGANWALVDIGWKLNCQHSLSRVMKYTEAIPDVTGYYFGVSSDHAPLEQAGAVYPFISHSRSRLRSTLKADWIFKRSTVAVIENFFVISDYASVCGYRRISSRVEPIFKDAVEKREGGSLARIVHATVLAYVNELASTRSVDPESEDFQRRSIMMMKRFCLYPKPIDVMGIALLPINDDQTHGEEHWNQLAVRIDMRLFLRVVGDYLTGRSEDSDQLRFSWVGGSAAISSWPVRIVIISGSALSRTFDSLRIWLDRSLKWTRTK</sequence>
<dbReference type="eggNOG" id="COG5610">
    <property type="taxonomic scope" value="Bacteria"/>
</dbReference>
<name>I3Y5D8_THIV6</name>
<accession>I3Y5D8</accession>
<keyword evidence="2" id="KW-1185">Reference proteome</keyword>
<reference evidence="1 2" key="1">
    <citation type="submission" date="2012-06" db="EMBL/GenBank/DDBJ databases">
        <title>Complete sequence of Thiocystis violascens DSM 198.</title>
        <authorList>
            <consortium name="US DOE Joint Genome Institute"/>
            <person name="Lucas S."/>
            <person name="Han J."/>
            <person name="Lapidus A."/>
            <person name="Cheng J.-F."/>
            <person name="Goodwin L."/>
            <person name="Pitluck S."/>
            <person name="Peters L."/>
            <person name="Ovchinnikova G."/>
            <person name="Teshima H."/>
            <person name="Detter J.C."/>
            <person name="Han C."/>
            <person name="Tapia R."/>
            <person name="Land M."/>
            <person name="Hauser L."/>
            <person name="Kyrpides N."/>
            <person name="Ivanova N."/>
            <person name="Pagani I."/>
            <person name="Vogl K."/>
            <person name="Liu Z."/>
            <person name="Frigaard N.-U."/>
            <person name="Bryant D."/>
            <person name="Woyke T."/>
        </authorList>
    </citation>
    <scope>NUCLEOTIDE SEQUENCE [LARGE SCALE GENOMIC DNA]</scope>
    <source>
        <strain evidence="2">ATCC 17096 / DSM 198 / 6111</strain>
    </source>
</reference>
<gene>
    <name evidence="1" type="ordered locus">Thivi_0130</name>
</gene>
<organism evidence="1 2">
    <name type="scientific">Thiocystis violascens (strain ATCC 17096 / DSM 198 / 6111)</name>
    <name type="common">Chromatium violascens</name>
    <dbReference type="NCBI Taxonomy" id="765911"/>
    <lineage>
        <taxon>Bacteria</taxon>
        <taxon>Pseudomonadati</taxon>
        <taxon>Pseudomonadota</taxon>
        <taxon>Gammaproteobacteria</taxon>
        <taxon>Chromatiales</taxon>
        <taxon>Chromatiaceae</taxon>
        <taxon>Thiocystis</taxon>
    </lineage>
</organism>
<dbReference type="STRING" id="765911.Thivi_0130"/>